<protein>
    <submittedName>
        <fullName evidence="2">Putative powdery mildew resistance protein, RPW8</fullName>
    </submittedName>
</protein>
<accession>A0A2P6RN37</accession>
<dbReference type="Pfam" id="PF05659">
    <property type="entry name" value="RPW8"/>
    <property type="match status" value="1"/>
</dbReference>
<evidence type="ECO:0000259" key="1">
    <source>
        <dbReference type="PROSITE" id="PS51153"/>
    </source>
</evidence>
<keyword evidence="3" id="KW-1185">Reference proteome</keyword>
<dbReference type="EMBL" id="PDCK01000040">
    <property type="protein sequence ID" value="PRQ47847.1"/>
    <property type="molecule type" value="Genomic_DNA"/>
</dbReference>
<evidence type="ECO:0000313" key="2">
    <source>
        <dbReference type="EMBL" id="PRQ47847.1"/>
    </source>
</evidence>
<proteinExistence type="predicted"/>
<reference evidence="2 3" key="1">
    <citation type="journal article" date="2018" name="Nat. Genet.">
        <title>The Rosa genome provides new insights in the design of modern roses.</title>
        <authorList>
            <person name="Bendahmane M."/>
        </authorList>
    </citation>
    <scope>NUCLEOTIDE SEQUENCE [LARGE SCALE GENOMIC DNA]</scope>
    <source>
        <strain evidence="3">cv. Old Blush</strain>
    </source>
</reference>
<dbReference type="PROSITE" id="PS51153">
    <property type="entry name" value="RPW8"/>
    <property type="match status" value="1"/>
</dbReference>
<evidence type="ECO:0000313" key="3">
    <source>
        <dbReference type="Proteomes" id="UP000238479"/>
    </source>
</evidence>
<dbReference type="AlphaFoldDB" id="A0A2P6RN37"/>
<dbReference type="Gramene" id="PRQ47847">
    <property type="protein sequence ID" value="PRQ47847"/>
    <property type="gene ID" value="RchiOBHm_Chr2g0104201"/>
</dbReference>
<dbReference type="InterPro" id="IPR008808">
    <property type="entry name" value="Powdery_mildew-R_dom"/>
</dbReference>
<sequence>MFDPVDILFEELYAGVKELIKKNTIFDPTLKAIKTKLDSLKPVILKMAECNEALDIPKEELEGLEEVMKDGKELVLKCSKIHSGNYYKRYKYANKLLKWDESLQGVLSILNVQSNRMSRQSQLLWDI</sequence>
<feature type="domain" description="RPW8" evidence="1">
    <location>
        <begin position="1"/>
        <end position="127"/>
    </location>
</feature>
<comment type="caution">
    <text evidence="2">The sequence shown here is derived from an EMBL/GenBank/DDBJ whole genome shotgun (WGS) entry which is preliminary data.</text>
</comment>
<gene>
    <name evidence="2" type="ORF">RchiOBHm_Chr2g0104201</name>
</gene>
<dbReference type="OMA" id="MAECNEA"/>
<organism evidence="2 3">
    <name type="scientific">Rosa chinensis</name>
    <name type="common">China rose</name>
    <dbReference type="NCBI Taxonomy" id="74649"/>
    <lineage>
        <taxon>Eukaryota</taxon>
        <taxon>Viridiplantae</taxon>
        <taxon>Streptophyta</taxon>
        <taxon>Embryophyta</taxon>
        <taxon>Tracheophyta</taxon>
        <taxon>Spermatophyta</taxon>
        <taxon>Magnoliopsida</taxon>
        <taxon>eudicotyledons</taxon>
        <taxon>Gunneridae</taxon>
        <taxon>Pentapetalae</taxon>
        <taxon>rosids</taxon>
        <taxon>fabids</taxon>
        <taxon>Rosales</taxon>
        <taxon>Rosaceae</taxon>
        <taxon>Rosoideae</taxon>
        <taxon>Rosoideae incertae sedis</taxon>
        <taxon>Rosa</taxon>
    </lineage>
</organism>
<name>A0A2P6RN37_ROSCH</name>
<dbReference type="Proteomes" id="UP000238479">
    <property type="component" value="Chromosome 2"/>
</dbReference>